<comment type="caution">
    <text evidence="1">The sequence shown here is derived from an EMBL/GenBank/DDBJ whole genome shotgun (WGS) entry which is preliminary data.</text>
</comment>
<protein>
    <recommendedName>
        <fullName evidence="3">Vegetative protein</fullName>
    </recommendedName>
</protein>
<organism evidence="1 2">
    <name type="scientific">Paenibacillus solanacearum</name>
    <dbReference type="NCBI Taxonomy" id="2048548"/>
    <lineage>
        <taxon>Bacteria</taxon>
        <taxon>Bacillati</taxon>
        <taxon>Bacillota</taxon>
        <taxon>Bacilli</taxon>
        <taxon>Bacillales</taxon>
        <taxon>Paenibacillaceae</taxon>
        <taxon>Paenibacillus</taxon>
    </lineage>
</organism>
<accession>A0A916NY19</accession>
<gene>
    <name evidence="1" type="ORF">PAESOLCIP111_03845</name>
</gene>
<evidence type="ECO:0000313" key="1">
    <source>
        <dbReference type="EMBL" id="CAG7637454.1"/>
    </source>
</evidence>
<reference evidence="1" key="1">
    <citation type="submission" date="2021-06" db="EMBL/GenBank/DDBJ databases">
        <authorList>
            <person name="Criscuolo A."/>
        </authorList>
    </citation>
    <scope>NUCLEOTIDE SEQUENCE</scope>
    <source>
        <strain evidence="1">CIP111600</strain>
    </source>
</reference>
<dbReference type="RefSeq" id="WP_218093586.1">
    <property type="nucleotide sequence ID" value="NZ_CAJVAS010000018.1"/>
</dbReference>
<name>A0A916NY19_9BACL</name>
<sequence length="83" mass="9344">MQGKEKPCIVDGCGRMSRSRGLCNTHYQRWLRHKDPSVSLINRSGKKAECVMTGCHSPAQAKGLCKTHYANYRRKTIRAATHA</sequence>
<evidence type="ECO:0008006" key="3">
    <source>
        <dbReference type="Google" id="ProtNLM"/>
    </source>
</evidence>
<keyword evidence="2" id="KW-1185">Reference proteome</keyword>
<proteinExistence type="predicted"/>
<dbReference type="EMBL" id="CAJVAS010000018">
    <property type="protein sequence ID" value="CAG7637454.1"/>
    <property type="molecule type" value="Genomic_DNA"/>
</dbReference>
<dbReference type="AlphaFoldDB" id="A0A916NY19"/>
<evidence type="ECO:0000313" key="2">
    <source>
        <dbReference type="Proteomes" id="UP000693672"/>
    </source>
</evidence>
<dbReference type="Proteomes" id="UP000693672">
    <property type="component" value="Unassembled WGS sequence"/>
</dbReference>